<accession>A0A9J7LM29</accession>
<sequence>MEAHIRLFAAGLLGGALALLLTSFVQIPFGFRYSKDLSCVGLSGPVQWWLVYPDINRQGWMYVDNTSPAPLRMDSIPRQSDPVIRTLDSVTRDVSRLQYPSDSRRNDNLKPQGFLAYTSYSGVWVSFVGSTTGQDNNKMMTCATMNGIYVTLHTNIDKEYEYYRLD</sequence>
<organism evidence="1 2">
    <name type="scientific">Branchiostoma floridae</name>
    <name type="common">Florida lancelet</name>
    <name type="synonym">Amphioxus</name>
    <dbReference type="NCBI Taxonomy" id="7739"/>
    <lineage>
        <taxon>Eukaryota</taxon>
        <taxon>Metazoa</taxon>
        <taxon>Chordata</taxon>
        <taxon>Cephalochordata</taxon>
        <taxon>Leptocardii</taxon>
        <taxon>Amphioxiformes</taxon>
        <taxon>Branchiostomatidae</taxon>
        <taxon>Branchiostoma</taxon>
    </lineage>
</organism>
<name>A0A9J7LM29_BRAFL</name>
<evidence type="ECO:0000313" key="2">
    <source>
        <dbReference type="RefSeq" id="XP_035685419.1"/>
    </source>
</evidence>
<reference evidence="2" key="2">
    <citation type="submission" date="2025-08" db="UniProtKB">
        <authorList>
            <consortium name="RefSeq"/>
        </authorList>
    </citation>
    <scope>IDENTIFICATION</scope>
    <source>
        <strain evidence="2">S238N-H82</strain>
        <tissue evidence="2">Testes</tissue>
    </source>
</reference>
<gene>
    <name evidence="2" type="primary">LOC118422023</name>
</gene>
<dbReference type="Proteomes" id="UP000001554">
    <property type="component" value="Chromosome 8"/>
</dbReference>
<proteinExistence type="predicted"/>
<dbReference type="AlphaFoldDB" id="A0A9J7LM29"/>
<dbReference type="GeneID" id="118422023"/>
<evidence type="ECO:0000313" key="1">
    <source>
        <dbReference type="Proteomes" id="UP000001554"/>
    </source>
</evidence>
<protein>
    <submittedName>
        <fullName evidence="2">Uncharacterized protein LOC118422023</fullName>
    </submittedName>
</protein>
<reference evidence="1" key="1">
    <citation type="journal article" date="2020" name="Nat. Ecol. Evol.">
        <title>Deeply conserved synteny resolves early events in vertebrate evolution.</title>
        <authorList>
            <person name="Simakov O."/>
            <person name="Marletaz F."/>
            <person name="Yue J.X."/>
            <person name="O'Connell B."/>
            <person name="Jenkins J."/>
            <person name="Brandt A."/>
            <person name="Calef R."/>
            <person name="Tung C.H."/>
            <person name="Huang T.K."/>
            <person name="Schmutz J."/>
            <person name="Satoh N."/>
            <person name="Yu J.K."/>
            <person name="Putnam N.H."/>
            <person name="Green R.E."/>
            <person name="Rokhsar D.S."/>
        </authorList>
    </citation>
    <scope>NUCLEOTIDE SEQUENCE [LARGE SCALE GENOMIC DNA]</scope>
    <source>
        <strain evidence="1">S238N-H82</strain>
    </source>
</reference>
<dbReference type="KEGG" id="bfo:118422023"/>
<dbReference type="RefSeq" id="XP_035685419.1">
    <property type="nucleotide sequence ID" value="XM_035829526.1"/>
</dbReference>
<keyword evidence="1" id="KW-1185">Reference proteome</keyword>